<accession>A0AAE0RZU5</accession>
<feature type="non-terminal residue" evidence="2">
    <location>
        <position position="54"/>
    </location>
</feature>
<dbReference type="EMBL" id="JAEAOA010000163">
    <property type="protein sequence ID" value="KAK3582654.1"/>
    <property type="molecule type" value="Genomic_DNA"/>
</dbReference>
<evidence type="ECO:0000313" key="3">
    <source>
        <dbReference type="Proteomes" id="UP001195483"/>
    </source>
</evidence>
<protein>
    <submittedName>
        <fullName evidence="2">Uncharacterized protein</fullName>
    </submittedName>
</protein>
<evidence type="ECO:0000256" key="1">
    <source>
        <dbReference type="SAM" id="MobiDB-lite"/>
    </source>
</evidence>
<dbReference type="AlphaFoldDB" id="A0AAE0RZU5"/>
<dbReference type="Proteomes" id="UP001195483">
    <property type="component" value="Unassembled WGS sequence"/>
</dbReference>
<reference evidence="2" key="2">
    <citation type="journal article" date="2021" name="Genome Biol. Evol.">
        <title>Developing a high-quality reference genome for a parasitic bivalve with doubly uniparental inheritance (Bivalvia: Unionida).</title>
        <authorList>
            <person name="Smith C.H."/>
        </authorList>
    </citation>
    <scope>NUCLEOTIDE SEQUENCE</scope>
    <source>
        <strain evidence="2">CHS0354</strain>
        <tissue evidence="2">Mantle</tissue>
    </source>
</reference>
<reference evidence="2" key="1">
    <citation type="journal article" date="2021" name="Genome Biol. Evol.">
        <title>A High-Quality Reference Genome for a Parasitic Bivalve with Doubly Uniparental Inheritance (Bivalvia: Unionida).</title>
        <authorList>
            <person name="Smith C.H."/>
        </authorList>
    </citation>
    <scope>NUCLEOTIDE SEQUENCE</scope>
    <source>
        <strain evidence="2">CHS0354</strain>
    </source>
</reference>
<feature type="region of interest" description="Disordered" evidence="1">
    <location>
        <begin position="1"/>
        <end position="20"/>
    </location>
</feature>
<proteinExistence type="predicted"/>
<gene>
    <name evidence="2" type="ORF">CHS0354_001702</name>
</gene>
<name>A0AAE0RZU5_9BIVA</name>
<keyword evidence="3" id="KW-1185">Reference proteome</keyword>
<sequence>FNNKEQADETTNHDHAATRSGLSSANDWVAPGKVPWDVTLINFVPITFLPALID</sequence>
<evidence type="ECO:0000313" key="2">
    <source>
        <dbReference type="EMBL" id="KAK3582654.1"/>
    </source>
</evidence>
<comment type="caution">
    <text evidence="2">The sequence shown here is derived from an EMBL/GenBank/DDBJ whole genome shotgun (WGS) entry which is preliminary data.</text>
</comment>
<organism evidence="2 3">
    <name type="scientific">Potamilus streckersoni</name>
    <dbReference type="NCBI Taxonomy" id="2493646"/>
    <lineage>
        <taxon>Eukaryota</taxon>
        <taxon>Metazoa</taxon>
        <taxon>Spiralia</taxon>
        <taxon>Lophotrochozoa</taxon>
        <taxon>Mollusca</taxon>
        <taxon>Bivalvia</taxon>
        <taxon>Autobranchia</taxon>
        <taxon>Heteroconchia</taxon>
        <taxon>Palaeoheterodonta</taxon>
        <taxon>Unionida</taxon>
        <taxon>Unionoidea</taxon>
        <taxon>Unionidae</taxon>
        <taxon>Ambleminae</taxon>
        <taxon>Lampsilini</taxon>
        <taxon>Potamilus</taxon>
    </lineage>
</organism>
<reference evidence="2" key="3">
    <citation type="submission" date="2023-05" db="EMBL/GenBank/DDBJ databases">
        <authorList>
            <person name="Smith C.H."/>
        </authorList>
    </citation>
    <scope>NUCLEOTIDE SEQUENCE</scope>
    <source>
        <strain evidence="2">CHS0354</strain>
        <tissue evidence="2">Mantle</tissue>
    </source>
</reference>
<feature type="compositionally biased region" description="Basic and acidic residues" evidence="1">
    <location>
        <begin position="1"/>
        <end position="17"/>
    </location>
</feature>